<dbReference type="Proteomes" id="UP000243528">
    <property type="component" value="Unassembled WGS sequence"/>
</dbReference>
<dbReference type="InterPro" id="IPR020476">
    <property type="entry name" value="Nudix_hydrolase"/>
</dbReference>
<dbReference type="OrthoDB" id="9804442at2"/>
<dbReference type="CDD" id="cd04685">
    <property type="entry name" value="NUDIX_Hydrolase"/>
    <property type="match status" value="1"/>
</dbReference>
<evidence type="ECO:0000256" key="3">
    <source>
        <dbReference type="ARBA" id="ARBA00022801"/>
    </source>
</evidence>
<feature type="domain" description="Nudix hydrolase" evidence="6">
    <location>
        <begin position="21"/>
        <end position="163"/>
    </location>
</feature>
<keyword evidence="8" id="KW-1185">Reference proteome</keyword>
<evidence type="ECO:0000256" key="4">
    <source>
        <dbReference type="ARBA" id="ARBA00022842"/>
    </source>
</evidence>
<dbReference type="InterPro" id="IPR020084">
    <property type="entry name" value="NUDIX_hydrolase_CS"/>
</dbReference>
<dbReference type="AlphaFoldDB" id="A0A2P8DIA0"/>
<dbReference type="RefSeq" id="WP_106539512.1">
    <property type="nucleotide sequence ID" value="NZ_PYGE01000024.1"/>
</dbReference>
<dbReference type="Pfam" id="PF00293">
    <property type="entry name" value="NUDIX"/>
    <property type="match status" value="1"/>
</dbReference>
<dbReference type="InterPro" id="IPR000086">
    <property type="entry name" value="NUDIX_hydrolase_dom"/>
</dbReference>
<organism evidence="7 8">
    <name type="scientific">Haloactinopolyspora alba</name>
    <dbReference type="NCBI Taxonomy" id="648780"/>
    <lineage>
        <taxon>Bacteria</taxon>
        <taxon>Bacillati</taxon>
        <taxon>Actinomycetota</taxon>
        <taxon>Actinomycetes</taxon>
        <taxon>Jiangellales</taxon>
        <taxon>Jiangellaceae</taxon>
        <taxon>Haloactinopolyspora</taxon>
    </lineage>
</organism>
<name>A0A2P8DIA0_9ACTN</name>
<evidence type="ECO:0000259" key="6">
    <source>
        <dbReference type="PROSITE" id="PS51462"/>
    </source>
</evidence>
<comment type="cofactor">
    <cofactor evidence="1">
        <name>Mg(2+)</name>
        <dbReference type="ChEBI" id="CHEBI:18420"/>
    </cofactor>
</comment>
<dbReference type="PANTHER" id="PTHR43046">
    <property type="entry name" value="GDP-MANNOSE MANNOSYL HYDROLASE"/>
    <property type="match status" value="1"/>
</dbReference>
<dbReference type="InterPro" id="IPR015797">
    <property type="entry name" value="NUDIX_hydrolase-like_dom_sf"/>
</dbReference>
<dbReference type="PROSITE" id="PS00893">
    <property type="entry name" value="NUDIX_BOX"/>
    <property type="match status" value="1"/>
</dbReference>
<dbReference type="PANTHER" id="PTHR43046:SF12">
    <property type="entry name" value="GDP-MANNOSE MANNOSYL HYDROLASE"/>
    <property type="match status" value="1"/>
</dbReference>
<proteinExistence type="inferred from homology"/>
<comment type="similarity">
    <text evidence="2 5">Belongs to the Nudix hydrolase family.</text>
</comment>
<evidence type="ECO:0000256" key="2">
    <source>
        <dbReference type="ARBA" id="ARBA00005582"/>
    </source>
</evidence>
<keyword evidence="3 5" id="KW-0378">Hydrolase</keyword>
<dbReference type="SUPFAM" id="SSF55811">
    <property type="entry name" value="Nudix"/>
    <property type="match status" value="1"/>
</dbReference>
<gene>
    <name evidence="7" type="ORF">CLV30_12426</name>
</gene>
<evidence type="ECO:0000313" key="7">
    <source>
        <dbReference type="EMBL" id="PSK96942.1"/>
    </source>
</evidence>
<dbReference type="EMBL" id="PYGE01000024">
    <property type="protein sequence ID" value="PSK96942.1"/>
    <property type="molecule type" value="Genomic_DNA"/>
</dbReference>
<comment type="caution">
    <text evidence="7">The sequence shown here is derived from an EMBL/GenBank/DDBJ whole genome shotgun (WGS) entry which is preliminary data.</text>
</comment>
<dbReference type="Gene3D" id="3.90.79.10">
    <property type="entry name" value="Nucleoside Triphosphate Pyrophosphohydrolase"/>
    <property type="match status" value="1"/>
</dbReference>
<dbReference type="GO" id="GO:0016787">
    <property type="term" value="F:hydrolase activity"/>
    <property type="evidence" value="ECO:0007669"/>
    <property type="project" value="UniProtKB-KW"/>
</dbReference>
<evidence type="ECO:0000256" key="5">
    <source>
        <dbReference type="RuleBase" id="RU003476"/>
    </source>
</evidence>
<keyword evidence="4" id="KW-0460">Magnesium</keyword>
<dbReference type="PRINTS" id="PR00502">
    <property type="entry name" value="NUDIXFAMILY"/>
</dbReference>
<dbReference type="PROSITE" id="PS51462">
    <property type="entry name" value="NUDIX"/>
    <property type="match status" value="1"/>
</dbReference>
<accession>A0A2P8DIA0</accession>
<evidence type="ECO:0000313" key="8">
    <source>
        <dbReference type="Proteomes" id="UP000243528"/>
    </source>
</evidence>
<evidence type="ECO:0000256" key="1">
    <source>
        <dbReference type="ARBA" id="ARBA00001946"/>
    </source>
</evidence>
<sequence>MSAIDPDTVFAEWRLADDGVWERDAARVIVVDAARRVLLVGVDVDDSARARWFTPGGGVEPRESERTAASRELFEESGLDVPPDDLAGPVAVRDAEFTYFGRPCRQHEALFHVRLDGGTALRTDGWTEVERASVADIAWWDVDELSTTETTIYPPALASLVTALLEHGWDGATRTVD</sequence>
<protein>
    <submittedName>
        <fullName evidence="7">ADP-ribose pyrophosphatase YjhB (NUDIX family)</fullName>
    </submittedName>
</protein>
<reference evidence="7 8" key="1">
    <citation type="submission" date="2018-03" db="EMBL/GenBank/DDBJ databases">
        <title>Genomic Encyclopedia of Archaeal and Bacterial Type Strains, Phase II (KMG-II): from individual species to whole genera.</title>
        <authorList>
            <person name="Goeker M."/>
        </authorList>
    </citation>
    <scope>NUCLEOTIDE SEQUENCE [LARGE SCALE GENOMIC DNA]</scope>
    <source>
        <strain evidence="7 8">DSM 45211</strain>
    </source>
</reference>